<dbReference type="PANTHER" id="PTHR10974">
    <property type="entry name" value="FI08016P-RELATED"/>
    <property type="match status" value="1"/>
</dbReference>
<name>A0A7D9KWR6_PARCT</name>
<sequence>MESVGNRRRIGPVAFRRNLIVFFVIFGLINVILVVLYPQIFAGELFGRPNPTFSDILNDTRFSNLDKINYRNRIFDVKNEGRRATSKASEFRLDEIGNFDGSTRSKNLGKVASTLSDVLEISGNDSDLGIGNIPRDGVPSKTDSTFRNSNTKIIVSKSTARRNVYIPAKIEDTFKGLGEWVVYQNGRRKTQPQHISTSSASVTVGTMLSKKAKGDITERMGMNPTTGSSTEQTRKTSPIQNQEKLNTTKATTLNSTTPYQEALLKMTNSTKENALTEKITGKLNPSLAATTFKSTTAFQQDPIGEPSCKPYELSAKSIEYTTKKYAIQPEIAKCQDQTAPSNELCKVNETKRNDSYTNLEIKCDFSVCDKAKEMVIEYMSHENGLMKKYEIPKNSNNTEVEKLVLKFADDARKHDLPFLFVNCTGANGAIVAQILTFLPSLPPLKDNKHQKKISINIFLVDSVSRPHFYRSFPKTINYLKEIKNDPTYPANVFNFELFQAVHGHTNENERALFDGSLFPVRLGGKRRDKTAVNLDPLYGVFKTAGFQTMFLDDLCWRGHWGIMDKYKVGSWKSLQKKLRVSNIDTRGISESSCTILNRNHMRLPFYAGVRHQICFNARHQHEYILDYITKYLDAIAHTPQSKPLFSYTSTHISHDNVGIRVQTLDVHLKDFIQKMSTKENTLSIIFADHGNTYTGYQAYADGKQEMYHPFMLIVVPKKMARKFGGRVLRNLHENQRRLFNLFDVREGLVELSRYDGQSPLKPTGIFGKIAPNRSCDDLLLTEQSKCICQGWETSVANTTDQLAFAEYAIGEINNKIQAYLLESRAKGVPYNKSRVVFGACQRLRVQNIKNVKTRKTRDGTKATTMDVRVQSSNLLNQEELITVQVLSNGNITGTYDMTLISQNRISTYGPYRTCTDKGVDVLLCVCNNPKDPQPQTILEDVVGEHSEVTKMQRCLYKIRRTYNDSRNEALVKVYEIANLCRNEEFTVTFEADGEDIILSTRTPIIVKLPPQTAKFIATARTTGNIKIIWYVEAKKSA</sequence>
<evidence type="ECO:0000256" key="1">
    <source>
        <dbReference type="SAM" id="MobiDB-lite"/>
    </source>
</evidence>
<feature type="compositionally biased region" description="Polar residues" evidence="1">
    <location>
        <begin position="223"/>
        <end position="239"/>
    </location>
</feature>
<organism evidence="3 4">
    <name type="scientific">Paramuricea clavata</name>
    <name type="common">Red gorgonian</name>
    <name type="synonym">Violescent sea-whip</name>
    <dbReference type="NCBI Taxonomy" id="317549"/>
    <lineage>
        <taxon>Eukaryota</taxon>
        <taxon>Metazoa</taxon>
        <taxon>Cnidaria</taxon>
        <taxon>Anthozoa</taxon>
        <taxon>Octocorallia</taxon>
        <taxon>Malacalcyonacea</taxon>
        <taxon>Plexauridae</taxon>
        <taxon>Paramuricea</taxon>
    </lineage>
</organism>
<dbReference type="EMBL" id="CACRXK020011252">
    <property type="protein sequence ID" value="CAB4021072.1"/>
    <property type="molecule type" value="Genomic_DNA"/>
</dbReference>
<dbReference type="InterPro" id="IPR017850">
    <property type="entry name" value="Alkaline_phosphatase_core_sf"/>
</dbReference>
<dbReference type="AlphaFoldDB" id="A0A7D9KWR6"/>
<proteinExistence type="predicted"/>
<accession>A0A7D9KWR6</accession>
<reference evidence="3" key="1">
    <citation type="submission" date="2020-04" db="EMBL/GenBank/DDBJ databases">
        <authorList>
            <person name="Alioto T."/>
            <person name="Alioto T."/>
            <person name="Gomez Garrido J."/>
        </authorList>
    </citation>
    <scope>NUCLEOTIDE SEQUENCE</scope>
    <source>
        <strain evidence="3">A484AB</strain>
    </source>
</reference>
<keyword evidence="4" id="KW-1185">Reference proteome</keyword>
<keyword evidence="2" id="KW-1133">Transmembrane helix</keyword>
<gene>
    <name evidence="3" type="ORF">PACLA_8A030503</name>
</gene>
<feature type="region of interest" description="Disordered" evidence="1">
    <location>
        <begin position="217"/>
        <end position="239"/>
    </location>
</feature>
<feature type="transmembrane region" description="Helical" evidence="2">
    <location>
        <begin position="20"/>
        <end position="40"/>
    </location>
</feature>
<keyword evidence="2" id="KW-0472">Membrane</keyword>
<protein>
    <submittedName>
        <fullName evidence="3">Uncharacterized protein LOC110041810</fullName>
    </submittedName>
</protein>
<dbReference type="SUPFAM" id="SSF53649">
    <property type="entry name" value="Alkaline phosphatase-like"/>
    <property type="match status" value="1"/>
</dbReference>
<evidence type="ECO:0000313" key="4">
    <source>
        <dbReference type="Proteomes" id="UP001152795"/>
    </source>
</evidence>
<evidence type="ECO:0000256" key="2">
    <source>
        <dbReference type="SAM" id="Phobius"/>
    </source>
</evidence>
<dbReference type="OrthoDB" id="5983664at2759"/>
<dbReference type="PANTHER" id="PTHR10974:SF39">
    <property type="entry name" value="E2F TRANSCRIPTION FACTOR CC-MB DOMAIN-CONTAINING PROTEIN"/>
    <property type="match status" value="1"/>
</dbReference>
<evidence type="ECO:0000313" key="3">
    <source>
        <dbReference type="EMBL" id="CAB4021072.1"/>
    </source>
</evidence>
<keyword evidence="2" id="KW-0812">Transmembrane</keyword>
<dbReference type="InterPro" id="IPR004245">
    <property type="entry name" value="DUF229"/>
</dbReference>
<dbReference type="Proteomes" id="UP001152795">
    <property type="component" value="Unassembled WGS sequence"/>
</dbReference>
<dbReference type="Pfam" id="PF02995">
    <property type="entry name" value="DUF229"/>
    <property type="match status" value="1"/>
</dbReference>
<dbReference type="GO" id="GO:0005615">
    <property type="term" value="C:extracellular space"/>
    <property type="evidence" value="ECO:0007669"/>
    <property type="project" value="TreeGrafter"/>
</dbReference>
<comment type="caution">
    <text evidence="3">The sequence shown here is derived from an EMBL/GenBank/DDBJ whole genome shotgun (WGS) entry which is preliminary data.</text>
</comment>
<dbReference type="Gene3D" id="3.40.720.10">
    <property type="entry name" value="Alkaline Phosphatase, subunit A"/>
    <property type="match status" value="1"/>
</dbReference>